<keyword evidence="1" id="KW-0805">Transcription regulation</keyword>
<keyword evidence="3" id="KW-0804">Transcription</keyword>
<keyword evidence="7" id="KW-1185">Reference proteome</keyword>
<dbReference type="InterPro" id="IPR000843">
    <property type="entry name" value="HTH_LacI"/>
</dbReference>
<accession>A0A7X5ZXU4</accession>
<dbReference type="EMBL" id="JAASQV010000008">
    <property type="protein sequence ID" value="NIJ67556.1"/>
    <property type="molecule type" value="Genomic_DNA"/>
</dbReference>
<feature type="compositionally biased region" description="Low complexity" evidence="4">
    <location>
        <begin position="353"/>
        <end position="363"/>
    </location>
</feature>
<dbReference type="SMART" id="SM00354">
    <property type="entry name" value="HTH_LACI"/>
    <property type="match status" value="1"/>
</dbReference>
<dbReference type="Pfam" id="PF00356">
    <property type="entry name" value="LacI"/>
    <property type="match status" value="1"/>
</dbReference>
<evidence type="ECO:0000259" key="5">
    <source>
        <dbReference type="PROSITE" id="PS50932"/>
    </source>
</evidence>
<dbReference type="AlphaFoldDB" id="A0A7X5ZXU4"/>
<name>A0A7X5ZXU4_9SPHN</name>
<dbReference type="Proteomes" id="UP000564677">
    <property type="component" value="Unassembled WGS sequence"/>
</dbReference>
<dbReference type="PANTHER" id="PTHR30146">
    <property type="entry name" value="LACI-RELATED TRANSCRIPTIONAL REPRESSOR"/>
    <property type="match status" value="1"/>
</dbReference>
<dbReference type="GO" id="GO:0000976">
    <property type="term" value="F:transcription cis-regulatory region binding"/>
    <property type="evidence" value="ECO:0007669"/>
    <property type="project" value="TreeGrafter"/>
</dbReference>
<protein>
    <submittedName>
        <fullName evidence="6">LacI family transcriptional regulator</fullName>
    </submittedName>
</protein>
<dbReference type="SUPFAM" id="SSF53822">
    <property type="entry name" value="Periplasmic binding protein-like I"/>
    <property type="match status" value="1"/>
</dbReference>
<keyword evidence="2" id="KW-0238">DNA-binding</keyword>
<gene>
    <name evidence="6" type="ORF">FHR20_004542</name>
</gene>
<dbReference type="SUPFAM" id="SSF47413">
    <property type="entry name" value="lambda repressor-like DNA-binding domains"/>
    <property type="match status" value="1"/>
</dbReference>
<proteinExistence type="predicted"/>
<evidence type="ECO:0000256" key="3">
    <source>
        <dbReference type="ARBA" id="ARBA00023163"/>
    </source>
</evidence>
<dbReference type="PANTHER" id="PTHR30146:SF153">
    <property type="entry name" value="LACTOSE OPERON REPRESSOR"/>
    <property type="match status" value="1"/>
</dbReference>
<organism evidence="6 7">
    <name type="scientific">Sphingomonas leidyi</name>
    <dbReference type="NCBI Taxonomy" id="68569"/>
    <lineage>
        <taxon>Bacteria</taxon>
        <taxon>Pseudomonadati</taxon>
        <taxon>Pseudomonadota</taxon>
        <taxon>Alphaproteobacteria</taxon>
        <taxon>Sphingomonadales</taxon>
        <taxon>Sphingomonadaceae</taxon>
        <taxon>Sphingomonas</taxon>
    </lineage>
</organism>
<feature type="domain" description="HTH lacI-type" evidence="5">
    <location>
        <begin position="12"/>
        <end position="66"/>
    </location>
</feature>
<evidence type="ECO:0000313" key="7">
    <source>
        <dbReference type="Proteomes" id="UP000564677"/>
    </source>
</evidence>
<dbReference type="CDD" id="cd01545">
    <property type="entry name" value="PBP1_SalR"/>
    <property type="match status" value="1"/>
</dbReference>
<dbReference type="InterPro" id="IPR010982">
    <property type="entry name" value="Lambda_DNA-bd_dom_sf"/>
</dbReference>
<dbReference type="Gene3D" id="1.10.260.40">
    <property type="entry name" value="lambda repressor-like DNA-binding domains"/>
    <property type="match status" value="1"/>
</dbReference>
<dbReference type="PRINTS" id="PR00036">
    <property type="entry name" value="HTHLACI"/>
</dbReference>
<dbReference type="Gene3D" id="3.40.50.2300">
    <property type="match status" value="2"/>
</dbReference>
<dbReference type="InterPro" id="IPR046335">
    <property type="entry name" value="LacI/GalR-like_sensor"/>
</dbReference>
<sequence>MSRPSRRSRGTVTVQDVARAAGVSAMTVSRVVNGGSNVRETTRQAVLEAIATLNYSPNSAARSLAAGEATQIGLLYSNPSAAYLSQFLIGALAAARRAGCHLVLEACEGERADEQAEATRQFASTSVEGVILPPPLSEAAPVRAELETAGIPWVSVAMGLPPERSLNVRIDDAAAAAAMTRHLIDLGHRRIGFIRGNPNQTSSAERHRGFVEAVEAAGLDVKAMPVEQGYFTFRSGIVAAERLLDRKDPPTAIFASNDDMAAAAVGVAHRRGLHVPQDISIVGFDDTSLATTMWPELTTVRQPIAAMAESALTLLLARLRAHRAGTTDKLEEQVLDHELILRESSGPPPGAARPPAAGKKSWR</sequence>
<evidence type="ECO:0000256" key="2">
    <source>
        <dbReference type="ARBA" id="ARBA00023125"/>
    </source>
</evidence>
<evidence type="ECO:0000313" key="6">
    <source>
        <dbReference type="EMBL" id="NIJ67556.1"/>
    </source>
</evidence>
<dbReference type="RefSeq" id="WP_167301648.1">
    <property type="nucleotide sequence ID" value="NZ_JAASQV010000008.1"/>
</dbReference>
<reference evidence="6 7" key="1">
    <citation type="submission" date="2020-03" db="EMBL/GenBank/DDBJ databases">
        <title>Genomic Encyclopedia of Type Strains, Phase IV (KMG-IV): sequencing the most valuable type-strain genomes for metagenomic binning, comparative biology and taxonomic classification.</title>
        <authorList>
            <person name="Goeker M."/>
        </authorList>
    </citation>
    <scope>NUCLEOTIDE SEQUENCE [LARGE SCALE GENOMIC DNA]</scope>
    <source>
        <strain evidence="6 7">DSM 4733</strain>
    </source>
</reference>
<dbReference type="CDD" id="cd01392">
    <property type="entry name" value="HTH_LacI"/>
    <property type="match status" value="1"/>
</dbReference>
<dbReference type="Pfam" id="PF13377">
    <property type="entry name" value="Peripla_BP_3"/>
    <property type="match status" value="1"/>
</dbReference>
<evidence type="ECO:0000256" key="1">
    <source>
        <dbReference type="ARBA" id="ARBA00023015"/>
    </source>
</evidence>
<dbReference type="PROSITE" id="PS00356">
    <property type="entry name" value="HTH_LACI_1"/>
    <property type="match status" value="1"/>
</dbReference>
<dbReference type="InterPro" id="IPR028082">
    <property type="entry name" value="Peripla_BP_I"/>
</dbReference>
<dbReference type="GO" id="GO:0003700">
    <property type="term" value="F:DNA-binding transcription factor activity"/>
    <property type="evidence" value="ECO:0007669"/>
    <property type="project" value="TreeGrafter"/>
</dbReference>
<feature type="region of interest" description="Disordered" evidence="4">
    <location>
        <begin position="340"/>
        <end position="363"/>
    </location>
</feature>
<dbReference type="PROSITE" id="PS50932">
    <property type="entry name" value="HTH_LACI_2"/>
    <property type="match status" value="1"/>
</dbReference>
<evidence type="ECO:0000256" key="4">
    <source>
        <dbReference type="SAM" id="MobiDB-lite"/>
    </source>
</evidence>
<comment type="caution">
    <text evidence="6">The sequence shown here is derived from an EMBL/GenBank/DDBJ whole genome shotgun (WGS) entry which is preliminary data.</text>
</comment>